<feature type="compositionally biased region" description="Basic and acidic residues" evidence="1">
    <location>
        <begin position="248"/>
        <end position="259"/>
    </location>
</feature>
<proteinExistence type="predicted"/>
<feature type="transmembrane region" description="Helical" evidence="2">
    <location>
        <begin position="33"/>
        <end position="54"/>
    </location>
</feature>
<keyword evidence="2" id="KW-0472">Membrane</keyword>
<dbReference type="Proteomes" id="UP001519325">
    <property type="component" value="Unassembled WGS sequence"/>
</dbReference>
<reference evidence="3 4" key="1">
    <citation type="submission" date="2021-03" db="EMBL/GenBank/DDBJ databases">
        <title>Sequencing the genomes of 1000 actinobacteria strains.</title>
        <authorList>
            <person name="Klenk H.-P."/>
        </authorList>
    </citation>
    <scope>NUCLEOTIDE SEQUENCE [LARGE SCALE GENOMIC DNA]</scope>
    <source>
        <strain evidence="3 4">DSM 45516</strain>
    </source>
</reference>
<accession>A0ABS4Q8T5</accession>
<feature type="region of interest" description="Disordered" evidence="1">
    <location>
        <begin position="207"/>
        <end position="259"/>
    </location>
</feature>
<feature type="transmembrane region" description="Helical" evidence="2">
    <location>
        <begin position="133"/>
        <end position="156"/>
    </location>
</feature>
<keyword evidence="4" id="KW-1185">Reference proteome</keyword>
<keyword evidence="2" id="KW-0812">Transmembrane</keyword>
<evidence type="ECO:0000256" key="1">
    <source>
        <dbReference type="SAM" id="MobiDB-lite"/>
    </source>
</evidence>
<keyword evidence="2" id="KW-1133">Transmembrane helix</keyword>
<name>A0ABS4Q8T5_9NOCA</name>
<dbReference type="RefSeq" id="WP_209885113.1">
    <property type="nucleotide sequence ID" value="NZ_JAGGMR010000001.1"/>
</dbReference>
<protein>
    <submittedName>
        <fullName evidence="3">NADH:ubiquinone oxidoreductase subunit K</fullName>
    </submittedName>
</protein>
<evidence type="ECO:0000313" key="3">
    <source>
        <dbReference type="EMBL" id="MBP2188103.1"/>
    </source>
</evidence>
<feature type="transmembrane region" description="Helical" evidence="2">
    <location>
        <begin position="100"/>
        <end position="121"/>
    </location>
</feature>
<organism evidence="3 4">
    <name type="scientific">Nocardia goodfellowii</name>
    <dbReference type="NCBI Taxonomy" id="882446"/>
    <lineage>
        <taxon>Bacteria</taxon>
        <taxon>Bacillati</taxon>
        <taxon>Actinomycetota</taxon>
        <taxon>Actinomycetes</taxon>
        <taxon>Mycobacteriales</taxon>
        <taxon>Nocardiaceae</taxon>
        <taxon>Nocardia</taxon>
    </lineage>
</organism>
<feature type="transmembrane region" description="Helical" evidence="2">
    <location>
        <begin position="66"/>
        <end position="93"/>
    </location>
</feature>
<comment type="caution">
    <text evidence="3">The sequence shown here is derived from an EMBL/GenBank/DDBJ whole genome shotgun (WGS) entry which is preliminary data.</text>
</comment>
<evidence type="ECO:0000313" key="4">
    <source>
        <dbReference type="Proteomes" id="UP001519325"/>
    </source>
</evidence>
<dbReference type="EMBL" id="JAGGMR010000001">
    <property type="protein sequence ID" value="MBP2188103.1"/>
    <property type="molecule type" value="Genomic_DNA"/>
</dbReference>
<sequence length="259" mass="25970">MGYPQYDGGYQPYATGPGWEPAPGGGTAITAGVLAALGAVAQLISGAGVLGLGLVTSDVFDEEDGLYAFVLVSAGFSLLTGVLLGIGAVTLFLRKKIGRVLVAVACAIHILAQIVSFVVATTAVGEYSGGADLLGAGVGGLIAIVFPIATLILVLLPSTARWLAYQPAAAGYPPPYGSGYPPAGYPQQNSFAPNQFGGFAQAPFGHVPAPGLPEAPPAQRVDGFADAPTQVAPWSNGASPSPPANPFEKPDDGAGQRPG</sequence>
<evidence type="ECO:0000256" key="2">
    <source>
        <dbReference type="SAM" id="Phobius"/>
    </source>
</evidence>
<gene>
    <name evidence="3" type="ORF">BJ987_001004</name>
</gene>